<gene>
    <name evidence="2" type="ORF">HF521_014980</name>
</gene>
<reference evidence="2" key="1">
    <citation type="submission" date="2020-08" db="EMBL/GenBank/DDBJ databases">
        <title>Chromosome-level assembly of Southern catfish (Silurus meridionalis) provides insights into visual adaptation to the nocturnal and benthic lifestyles.</title>
        <authorList>
            <person name="Zhang Y."/>
            <person name="Wang D."/>
            <person name="Peng Z."/>
        </authorList>
    </citation>
    <scope>NUCLEOTIDE SEQUENCE</scope>
    <source>
        <strain evidence="2">SWU-2019-XX</strain>
        <tissue evidence="2">Muscle</tissue>
    </source>
</reference>
<dbReference type="EMBL" id="JABFDY010000027">
    <property type="protein sequence ID" value="KAF7687752.1"/>
    <property type="molecule type" value="Genomic_DNA"/>
</dbReference>
<comment type="caution">
    <text evidence="2">The sequence shown here is derived from an EMBL/GenBank/DDBJ whole genome shotgun (WGS) entry which is preliminary data.</text>
</comment>
<keyword evidence="3" id="KW-1185">Reference proteome</keyword>
<feature type="compositionally biased region" description="Basic and acidic residues" evidence="1">
    <location>
        <begin position="58"/>
        <end position="69"/>
    </location>
</feature>
<sequence>MLNTKRSATVRQKQDSYLKRYLRSLPQEKRRVLENSLEAACISEAAAVKVDDLQEVVQKEKHSEEDQGGKGDASGGKKVHIELHHGNVSVGFAGLLHKISLSDEMWF</sequence>
<name>A0A8T0A9V2_SILME</name>
<evidence type="ECO:0000313" key="2">
    <source>
        <dbReference type="EMBL" id="KAF7687752.1"/>
    </source>
</evidence>
<accession>A0A8T0A9V2</accession>
<protein>
    <submittedName>
        <fullName evidence="2">Uncharacterized protein</fullName>
    </submittedName>
</protein>
<dbReference type="AlphaFoldDB" id="A0A8T0A9V2"/>
<organism evidence="2 3">
    <name type="scientific">Silurus meridionalis</name>
    <name type="common">Southern catfish</name>
    <name type="synonym">Silurus soldatovi meridionalis</name>
    <dbReference type="NCBI Taxonomy" id="175797"/>
    <lineage>
        <taxon>Eukaryota</taxon>
        <taxon>Metazoa</taxon>
        <taxon>Chordata</taxon>
        <taxon>Craniata</taxon>
        <taxon>Vertebrata</taxon>
        <taxon>Euteleostomi</taxon>
        <taxon>Actinopterygii</taxon>
        <taxon>Neopterygii</taxon>
        <taxon>Teleostei</taxon>
        <taxon>Ostariophysi</taxon>
        <taxon>Siluriformes</taxon>
        <taxon>Siluridae</taxon>
        <taxon>Silurus</taxon>
    </lineage>
</organism>
<evidence type="ECO:0000313" key="3">
    <source>
        <dbReference type="Proteomes" id="UP000606274"/>
    </source>
</evidence>
<dbReference type="Proteomes" id="UP000606274">
    <property type="component" value="Unassembled WGS sequence"/>
</dbReference>
<feature type="region of interest" description="Disordered" evidence="1">
    <location>
        <begin position="58"/>
        <end position="78"/>
    </location>
</feature>
<evidence type="ECO:0000256" key="1">
    <source>
        <dbReference type="SAM" id="MobiDB-lite"/>
    </source>
</evidence>
<proteinExistence type="predicted"/>